<keyword evidence="3" id="KW-1185">Reference proteome</keyword>
<accession>A0A935C652</accession>
<organism evidence="2 3">
    <name type="scientific">Marivirga aurantiaca</name>
    <dbReference type="NCBI Taxonomy" id="2802615"/>
    <lineage>
        <taxon>Bacteria</taxon>
        <taxon>Pseudomonadati</taxon>
        <taxon>Bacteroidota</taxon>
        <taxon>Cytophagia</taxon>
        <taxon>Cytophagales</taxon>
        <taxon>Marivirgaceae</taxon>
        <taxon>Marivirga</taxon>
    </lineage>
</organism>
<feature type="domain" description="SiaC family regulatory phosphoprotein" evidence="1">
    <location>
        <begin position="7"/>
        <end position="123"/>
    </location>
</feature>
<proteinExistence type="predicted"/>
<dbReference type="RefSeq" id="WP_201429919.1">
    <property type="nucleotide sequence ID" value="NZ_JAEQBW010000001.1"/>
</dbReference>
<dbReference type="Pfam" id="PF09345">
    <property type="entry name" value="SiaC"/>
    <property type="match status" value="1"/>
</dbReference>
<dbReference type="Proteomes" id="UP000611723">
    <property type="component" value="Unassembled WGS sequence"/>
</dbReference>
<sequence length="126" mass="14954">MEAYYLEATPKTPRLDFNPDADTFVISGRSIPENSIEFYKPLLDWLENYVSNPKKSIIFEVKLEYFNTSSSKCMVEIFRKFEKIHSAGHELTVEWYYDEEDEDMQESGEDFKDIIKVPFKMIQNKD</sequence>
<name>A0A935C652_9BACT</name>
<dbReference type="InterPro" id="IPR018530">
    <property type="entry name" value="SiaC"/>
</dbReference>
<comment type="caution">
    <text evidence="2">The sequence shown here is derived from an EMBL/GenBank/DDBJ whole genome shotgun (WGS) entry which is preliminary data.</text>
</comment>
<reference evidence="2" key="1">
    <citation type="submission" date="2021-01" db="EMBL/GenBank/DDBJ databases">
        <title>Marivirga aurantiaca sp. nov., isolated from intertidal surface sediments.</title>
        <authorList>
            <person name="Zhang M."/>
        </authorList>
    </citation>
    <scope>NUCLEOTIDE SEQUENCE</scope>
    <source>
        <strain evidence="2">S37H4</strain>
    </source>
</reference>
<evidence type="ECO:0000313" key="2">
    <source>
        <dbReference type="EMBL" id="MBK6264251.1"/>
    </source>
</evidence>
<evidence type="ECO:0000313" key="3">
    <source>
        <dbReference type="Proteomes" id="UP000611723"/>
    </source>
</evidence>
<dbReference type="AlphaFoldDB" id="A0A935C652"/>
<protein>
    <submittedName>
        <fullName evidence="2">DUF1987 domain-containing protein</fullName>
    </submittedName>
</protein>
<gene>
    <name evidence="2" type="ORF">JKA74_04320</name>
</gene>
<dbReference type="EMBL" id="JAEQBW010000001">
    <property type="protein sequence ID" value="MBK6264251.1"/>
    <property type="molecule type" value="Genomic_DNA"/>
</dbReference>
<evidence type="ECO:0000259" key="1">
    <source>
        <dbReference type="Pfam" id="PF09345"/>
    </source>
</evidence>